<sequence length="340" mass="37740">MAIYLDDIQRAEIARASRRWLWRAEAPTWLLIAAVYGAWFGIAFNATRIGLPLAVALLALVTAWYMSVQHELLHGHPTRLAWFNALFGMAPLAVWFPYGLYRREHLRHHEADDLTHPGADPESYFMLSGDWQAAGPLGRVLLRCRNTLAGRVLIGPAFAIAQTAAGAGRRVRDGDLRDLPMWLAHLLALAALLAWLDRICGIAPWLMLGGVAYPALSLSAVRSFQEHRAHALPACRSVINEAAWPWRLLFLNNNYHLVHHDLPAVPWFALGRIYRRRAADYQRRSGGFVVDGYGEWLARFSLRPAAPVVHPLFHGPARDAVPVATGGGQASNDARAQLAG</sequence>
<dbReference type="AlphaFoldDB" id="A0A643FZP2"/>
<proteinExistence type="predicted"/>
<evidence type="ECO:0000259" key="1">
    <source>
        <dbReference type="Pfam" id="PF00487"/>
    </source>
</evidence>
<gene>
    <name evidence="2" type="ORF">F7R26_027915</name>
</gene>
<dbReference type="RefSeq" id="WP_150984691.1">
    <property type="nucleotide sequence ID" value="NZ_CP062804.1"/>
</dbReference>
<name>A0A643FZP2_9BURK</name>
<accession>A0A643FZP2</accession>
<organism evidence="2 3">
    <name type="scientific">Cupriavidus basilensis</name>
    <dbReference type="NCBI Taxonomy" id="68895"/>
    <lineage>
        <taxon>Bacteria</taxon>
        <taxon>Pseudomonadati</taxon>
        <taxon>Pseudomonadota</taxon>
        <taxon>Betaproteobacteria</taxon>
        <taxon>Burkholderiales</taxon>
        <taxon>Burkholderiaceae</taxon>
        <taxon>Cupriavidus</taxon>
    </lineage>
</organism>
<dbReference type="EMBL" id="CP062804">
    <property type="protein sequence ID" value="QOT81357.1"/>
    <property type="molecule type" value="Genomic_DNA"/>
</dbReference>
<dbReference type="Proteomes" id="UP000397656">
    <property type="component" value="Chromosome 2"/>
</dbReference>
<feature type="domain" description="Fatty acid desaturase" evidence="1">
    <location>
        <begin position="52"/>
        <end position="283"/>
    </location>
</feature>
<evidence type="ECO:0000313" key="2">
    <source>
        <dbReference type="EMBL" id="QOT81357.1"/>
    </source>
</evidence>
<protein>
    <submittedName>
        <fullName evidence="2">Fatty acid desaturase</fullName>
    </submittedName>
</protein>
<evidence type="ECO:0000313" key="3">
    <source>
        <dbReference type="Proteomes" id="UP000397656"/>
    </source>
</evidence>
<reference evidence="2 3" key="1">
    <citation type="submission" date="2020-10" db="EMBL/GenBank/DDBJ databases">
        <title>Complete genome sequence of Cupriavidus basilensis CCUG 49340T.</title>
        <authorList>
            <person name="Salva-Serra F."/>
            <person name="Donoso R.A."/>
            <person name="Cho K.H."/>
            <person name="Yoo J.A."/>
            <person name="Lee K."/>
            <person name="Yoon S.-H."/>
            <person name="Perez-Pantoja D."/>
            <person name="Moore E.R.B."/>
        </authorList>
    </citation>
    <scope>NUCLEOTIDE SEQUENCE [LARGE SCALE GENOMIC DNA]</scope>
    <source>
        <strain evidence="3">CCUG 49340</strain>
    </source>
</reference>
<dbReference type="Pfam" id="PF00487">
    <property type="entry name" value="FA_desaturase"/>
    <property type="match status" value="1"/>
</dbReference>
<dbReference type="GO" id="GO:0006629">
    <property type="term" value="P:lipid metabolic process"/>
    <property type="evidence" value="ECO:0007669"/>
    <property type="project" value="InterPro"/>
</dbReference>
<dbReference type="GeneID" id="98404778"/>
<dbReference type="InterPro" id="IPR005804">
    <property type="entry name" value="FA_desaturase_dom"/>
</dbReference>